<feature type="chain" id="PRO_5001869060" evidence="1">
    <location>
        <begin position="25"/>
        <end position="92"/>
    </location>
</feature>
<evidence type="ECO:0000256" key="1">
    <source>
        <dbReference type="SAM" id="SignalP"/>
    </source>
</evidence>
<organism evidence="2">
    <name type="scientific">Ixodes ricinus</name>
    <name type="common">Common tick</name>
    <name type="synonym">Acarus ricinus</name>
    <dbReference type="NCBI Taxonomy" id="34613"/>
    <lineage>
        <taxon>Eukaryota</taxon>
        <taxon>Metazoa</taxon>
        <taxon>Ecdysozoa</taxon>
        <taxon>Arthropoda</taxon>
        <taxon>Chelicerata</taxon>
        <taxon>Arachnida</taxon>
        <taxon>Acari</taxon>
        <taxon>Parasitiformes</taxon>
        <taxon>Ixodida</taxon>
        <taxon>Ixodoidea</taxon>
        <taxon>Ixodidae</taxon>
        <taxon>Ixodinae</taxon>
        <taxon>Ixodes</taxon>
    </lineage>
</organism>
<sequence>MEVKTFAFLQIAVLIALGLHSASAGSIQPGAPQSSANSIDAEFCSTNCTAGPNQAWSGCSDGCLCVHVGNSTEGRCIKLNIDYDNTTPEAEN</sequence>
<name>A0A090XBI2_IXORI</name>
<dbReference type="AlphaFoldDB" id="A0A090XBI2"/>
<proteinExistence type="evidence at transcript level"/>
<reference evidence="2" key="1">
    <citation type="journal article" date="2015" name="PLoS Negl. Trop. Dis.">
        <title>Deep Sequencing Analysis of the Ixodes ricinus Haemocytome.</title>
        <authorList>
            <person name="Kotsyfakis M."/>
            <person name="Kopacek P."/>
            <person name="Franta Z."/>
            <person name="Pedra J.H."/>
            <person name="Ribeiro J.M."/>
        </authorList>
    </citation>
    <scope>NUCLEOTIDE SEQUENCE</scope>
</reference>
<accession>A0A090XBI2</accession>
<keyword evidence="1" id="KW-0732">Signal</keyword>
<protein>
    <submittedName>
        <fullName evidence="2">Putative secreted protein</fullName>
    </submittedName>
</protein>
<evidence type="ECO:0000313" key="2">
    <source>
        <dbReference type="EMBL" id="JAC92455.1"/>
    </source>
</evidence>
<dbReference type="EMBL" id="GBIH01002255">
    <property type="protein sequence ID" value="JAC92455.1"/>
    <property type="molecule type" value="mRNA"/>
</dbReference>
<feature type="signal peptide" evidence="1">
    <location>
        <begin position="1"/>
        <end position="24"/>
    </location>
</feature>